<name>A0A933RVD1_RHOPL</name>
<dbReference type="Proteomes" id="UP000782519">
    <property type="component" value="Unassembled WGS sequence"/>
</dbReference>
<comment type="caution">
    <text evidence="2">The sequence shown here is derived from an EMBL/GenBank/DDBJ whole genome shotgun (WGS) entry which is preliminary data.</text>
</comment>
<sequence>MMARFISYRPAAALLVASLCWAATTSSTMAQAPACAAYRDAVRSSTSSFPTLLRDYLITDPSATECLIKIISEMNDGAATATPSPLVRNQFLSATNALRAIITKNNADDANLAKSNGDGPQLRKFINAFRNADNLEAISVLTFGARSETYEVRSNSLLILANVIDNTSVCVPLDHFSDPTLGKVDLSRPANDYPIRGRANLLAVISVVAPWAYEENYNLIFKVWKDLDGVINKADPNLTQTANILANLKARLDSQGKDTNRNASLPPALKQQCAKYKPRFLPPKEWPYSSNK</sequence>
<feature type="signal peptide" evidence="1">
    <location>
        <begin position="1"/>
        <end position="22"/>
    </location>
</feature>
<protein>
    <submittedName>
        <fullName evidence="2">Uncharacterized protein</fullName>
    </submittedName>
</protein>
<dbReference type="AlphaFoldDB" id="A0A933RVD1"/>
<proteinExistence type="predicted"/>
<evidence type="ECO:0000313" key="2">
    <source>
        <dbReference type="EMBL" id="MBI5128925.1"/>
    </source>
</evidence>
<accession>A0A933RVD1</accession>
<reference evidence="2" key="1">
    <citation type="submission" date="2020-07" db="EMBL/GenBank/DDBJ databases">
        <title>Huge and variable diversity of episymbiotic CPR bacteria and DPANN archaea in groundwater ecosystems.</title>
        <authorList>
            <person name="He C.Y."/>
            <person name="Keren R."/>
            <person name="Whittaker M."/>
            <person name="Farag I.F."/>
            <person name="Doudna J."/>
            <person name="Cate J.H.D."/>
            <person name="Banfield J.F."/>
        </authorList>
    </citation>
    <scope>NUCLEOTIDE SEQUENCE</scope>
    <source>
        <strain evidence="2">NC_groundwater_1818_Pr3_B-0.1um_66_35</strain>
    </source>
</reference>
<evidence type="ECO:0000313" key="3">
    <source>
        <dbReference type="Proteomes" id="UP000782519"/>
    </source>
</evidence>
<organism evidence="2 3">
    <name type="scientific">Rhodopseudomonas palustris</name>
    <dbReference type="NCBI Taxonomy" id="1076"/>
    <lineage>
        <taxon>Bacteria</taxon>
        <taxon>Pseudomonadati</taxon>
        <taxon>Pseudomonadota</taxon>
        <taxon>Alphaproteobacteria</taxon>
        <taxon>Hyphomicrobiales</taxon>
        <taxon>Nitrobacteraceae</taxon>
        <taxon>Rhodopseudomonas</taxon>
    </lineage>
</organism>
<feature type="chain" id="PRO_5037051023" evidence="1">
    <location>
        <begin position="23"/>
        <end position="292"/>
    </location>
</feature>
<gene>
    <name evidence="2" type="ORF">HZA66_05750</name>
</gene>
<evidence type="ECO:0000256" key="1">
    <source>
        <dbReference type="SAM" id="SignalP"/>
    </source>
</evidence>
<keyword evidence="1" id="KW-0732">Signal</keyword>
<dbReference type="EMBL" id="JACRJB010000014">
    <property type="protein sequence ID" value="MBI5128925.1"/>
    <property type="molecule type" value="Genomic_DNA"/>
</dbReference>